<keyword evidence="3" id="KW-1185">Reference proteome</keyword>
<dbReference type="PANTHER" id="PTHR47561:SF1">
    <property type="entry name" value="POLYSACCHARIDE DEACETYLASE FAMILY PROTEIN (AFU_ORTHOLOGUE AFUA_6G05030)"/>
    <property type="match status" value="1"/>
</dbReference>
<dbReference type="InterPro" id="IPR045235">
    <property type="entry name" value="PuuE_HpPgdA-like"/>
</dbReference>
<dbReference type="Proteomes" id="UP000286990">
    <property type="component" value="Unassembled WGS sequence"/>
</dbReference>
<dbReference type="GO" id="GO:0016810">
    <property type="term" value="F:hydrolase activity, acting on carbon-nitrogen (but not peptide) bonds"/>
    <property type="evidence" value="ECO:0007669"/>
    <property type="project" value="InterPro"/>
</dbReference>
<organism evidence="2 3">
    <name type="scientific">Maribacter algicola</name>
    <dbReference type="NCBI Taxonomy" id="2498892"/>
    <lineage>
        <taxon>Bacteria</taxon>
        <taxon>Pseudomonadati</taxon>
        <taxon>Bacteroidota</taxon>
        <taxon>Flavobacteriia</taxon>
        <taxon>Flavobacteriales</taxon>
        <taxon>Flavobacteriaceae</taxon>
        <taxon>Maribacter</taxon>
    </lineage>
</organism>
<dbReference type="PANTHER" id="PTHR47561">
    <property type="entry name" value="POLYSACCHARIDE DEACETYLASE FAMILY PROTEIN (AFU_ORTHOLOGUE AFUA_6G05030)"/>
    <property type="match status" value="1"/>
</dbReference>
<comment type="caution">
    <text evidence="2">The sequence shown here is derived from an EMBL/GenBank/DDBJ whole genome shotgun (WGS) entry which is preliminary data.</text>
</comment>
<dbReference type="Gene3D" id="3.20.20.370">
    <property type="entry name" value="Glycoside hydrolase/deacetylase"/>
    <property type="match status" value="1"/>
</dbReference>
<dbReference type="EMBL" id="QUSX01000002">
    <property type="protein sequence ID" value="RRQ48973.1"/>
    <property type="molecule type" value="Genomic_DNA"/>
</dbReference>
<dbReference type="Pfam" id="PF01522">
    <property type="entry name" value="Polysacc_deac_1"/>
    <property type="match status" value="1"/>
</dbReference>
<dbReference type="Pfam" id="PF11959">
    <property type="entry name" value="DUF3473"/>
    <property type="match status" value="1"/>
</dbReference>
<dbReference type="SUPFAM" id="SSF88713">
    <property type="entry name" value="Glycoside hydrolase/deacetylase"/>
    <property type="match status" value="1"/>
</dbReference>
<reference evidence="3" key="1">
    <citation type="submission" date="2018-08" db="EMBL/GenBank/DDBJ databases">
        <authorList>
            <person name="Khan S.A."/>
            <person name="J S.E."/>
        </authorList>
    </citation>
    <scope>NUCLEOTIDE SEQUENCE [LARGE SCALE GENOMIC DNA]</scope>
    <source>
        <strain evidence="3">PoM-212</strain>
    </source>
</reference>
<dbReference type="OrthoDB" id="9806342at2"/>
<dbReference type="InterPro" id="IPR011330">
    <property type="entry name" value="Glyco_hydro/deAcase_b/a-brl"/>
</dbReference>
<accession>A0A3R8PY55</accession>
<evidence type="ECO:0000313" key="2">
    <source>
        <dbReference type="EMBL" id="RRQ48973.1"/>
    </source>
</evidence>
<reference evidence="3" key="2">
    <citation type="submission" date="2018-12" db="EMBL/GenBank/DDBJ databases">
        <title>Maribacter lutimaris sp. nov., isolated from marine sediment.</title>
        <authorList>
            <person name="Kim K.K."/>
        </authorList>
    </citation>
    <scope>NUCLEOTIDE SEQUENCE [LARGE SCALE GENOMIC DNA]</scope>
    <source>
        <strain evidence="3">PoM-212</strain>
    </source>
</reference>
<gene>
    <name evidence="2" type="ORF">DZC72_09440</name>
</gene>
<name>A0A3R8PY55_9FLAO</name>
<dbReference type="InterPro" id="IPR022560">
    <property type="entry name" value="DUF3473"/>
</dbReference>
<protein>
    <submittedName>
        <fullName evidence="2">DUF3473 domain-containing protein</fullName>
    </submittedName>
</protein>
<dbReference type="InterPro" id="IPR002509">
    <property type="entry name" value="NODB_dom"/>
</dbReference>
<evidence type="ECO:0000259" key="1">
    <source>
        <dbReference type="PROSITE" id="PS51677"/>
    </source>
</evidence>
<sequence>MNILTFDIEEWYHILDNPYTKTPKEWANFETRIHQNMETIHEILSKGNLSATFFVVGWIAEKFPEVVREIASKGYEIGSHTHLHQLAYEQNRKTFTKDVEKSIKTLEDCTGKKVRSFRAPGFSITESNKWAFEVLYELGITVDSSVFAAKRGHGGLSEYGTSKPSLLRYNGAELKEFPINTHPFLGRQLIFSGGGYFRLFPYRFIKHFSKKSDYVMTYFHPRDFDYGQPMLQGLSSFRKFKSYVGLKNCKSKLERWIQDFEFVDLDTAIKQIDWAEVDAVELEAAEHKCVSLLSTRT</sequence>
<dbReference type="AlphaFoldDB" id="A0A3R8PY55"/>
<dbReference type="GO" id="GO:0005975">
    <property type="term" value="P:carbohydrate metabolic process"/>
    <property type="evidence" value="ECO:0007669"/>
    <property type="project" value="InterPro"/>
</dbReference>
<feature type="domain" description="NodB homology" evidence="1">
    <location>
        <begin position="23"/>
        <end position="297"/>
    </location>
</feature>
<dbReference type="PROSITE" id="PS51677">
    <property type="entry name" value="NODB"/>
    <property type="match status" value="1"/>
</dbReference>
<proteinExistence type="predicted"/>
<evidence type="ECO:0000313" key="3">
    <source>
        <dbReference type="Proteomes" id="UP000286990"/>
    </source>
</evidence>
<dbReference type="CDD" id="cd10941">
    <property type="entry name" value="CE4_PuuE_HpPgdA_like_2"/>
    <property type="match status" value="1"/>
</dbReference>